<organism evidence="2 3">
    <name type="scientific">Kitasatospora aburaviensis</name>
    <dbReference type="NCBI Taxonomy" id="67265"/>
    <lineage>
        <taxon>Bacteria</taxon>
        <taxon>Bacillati</taxon>
        <taxon>Actinomycetota</taxon>
        <taxon>Actinomycetes</taxon>
        <taxon>Kitasatosporales</taxon>
        <taxon>Streptomycetaceae</taxon>
        <taxon>Kitasatospora</taxon>
    </lineage>
</organism>
<keyword evidence="2" id="KW-0418">Kinase</keyword>
<comment type="caution">
    <text evidence="2">The sequence shown here is derived from an EMBL/GenBank/DDBJ whole genome shotgun (WGS) entry which is preliminary data.</text>
</comment>
<evidence type="ECO:0000313" key="2">
    <source>
        <dbReference type="EMBL" id="MFC5891040.1"/>
    </source>
</evidence>
<evidence type="ECO:0000259" key="1">
    <source>
        <dbReference type="Pfam" id="PF01869"/>
    </source>
</evidence>
<dbReference type="RefSeq" id="WP_313767254.1">
    <property type="nucleotide sequence ID" value="NZ_BAAAVH010000031.1"/>
</dbReference>
<dbReference type="EMBL" id="JBHSOD010000116">
    <property type="protein sequence ID" value="MFC5891040.1"/>
    <property type="molecule type" value="Genomic_DNA"/>
</dbReference>
<dbReference type="InterPro" id="IPR002731">
    <property type="entry name" value="ATPase_BadF"/>
</dbReference>
<evidence type="ECO:0000313" key="3">
    <source>
        <dbReference type="Proteomes" id="UP001596067"/>
    </source>
</evidence>
<dbReference type="Gene3D" id="3.30.420.40">
    <property type="match status" value="2"/>
</dbReference>
<dbReference type="SUPFAM" id="SSF53067">
    <property type="entry name" value="Actin-like ATPase domain"/>
    <property type="match status" value="1"/>
</dbReference>
<reference evidence="3" key="1">
    <citation type="journal article" date="2019" name="Int. J. Syst. Evol. Microbiol.">
        <title>The Global Catalogue of Microorganisms (GCM) 10K type strain sequencing project: providing services to taxonomists for standard genome sequencing and annotation.</title>
        <authorList>
            <consortium name="The Broad Institute Genomics Platform"/>
            <consortium name="The Broad Institute Genome Sequencing Center for Infectious Disease"/>
            <person name="Wu L."/>
            <person name="Ma J."/>
        </authorList>
    </citation>
    <scope>NUCLEOTIDE SEQUENCE [LARGE SCALE GENOMIC DNA]</scope>
    <source>
        <strain evidence="3">CGMCC 4.1469</strain>
    </source>
</reference>
<dbReference type="PANTHER" id="PTHR43190">
    <property type="entry name" value="N-ACETYL-D-GLUCOSAMINE KINASE"/>
    <property type="match status" value="1"/>
</dbReference>
<dbReference type="Pfam" id="PF01869">
    <property type="entry name" value="BcrAD_BadFG"/>
    <property type="match status" value="1"/>
</dbReference>
<protein>
    <submittedName>
        <fullName evidence="2">N-acetylglucosamine kinase</fullName>
    </submittedName>
</protein>
<gene>
    <name evidence="2" type="ORF">ACFP0N_39420</name>
</gene>
<proteinExistence type="predicted"/>
<dbReference type="GO" id="GO:0016301">
    <property type="term" value="F:kinase activity"/>
    <property type="evidence" value="ECO:0007669"/>
    <property type="project" value="UniProtKB-KW"/>
</dbReference>
<dbReference type="InterPro" id="IPR043129">
    <property type="entry name" value="ATPase_NBD"/>
</dbReference>
<name>A0ABW1FAX4_9ACTN</name>
<feature type="domain" description="ATPase BadF/BadG/BcrA/BcrD type" evidence="1">
    <location>
        <begin position="20"/>
        <end position="296"/>
    </location>
</feature>
<sequence>MHTGDRGAPGPAPAADVWVVGIDVGGTGARLALAPADRSDDLVGVRTRDLPVAARIAATGHDADALLVRLIPELEALTAELPHHAHIGAVAVGATGMALLGRDLAARLPGPLARATGADRLVLAGDAVAAYVGALGARAGVTVAAGTGLVAIGHRPGTGWQRADGWGQLLGDCGSGGWIGRAGLEAALRAYDGRSGGSPALLERAEHRYGPVTGLPAALQPRPDRAALLAAFAPDVAGAADAGCPVAGVILRRAGEEIAAAAAAAATAAGLAEPRLALAGGLFNLPRLRSAAEAALADRLPSARPHRPDGPPLLGALRLAAAAVAAAPLPWPIDPPLLAVHRPGRP</sequence>
<accession>A0ABW1FAX4</accession>
<dbReference type="InterPro" id="IPR052519">
    <property type="entry name" value="Euk-type_GlcNAc_Kinase"/>
</dbReference>
<keyword evidence="3" id="KW-1185">Reference proteome</keyword>
<dbReference type="PANTHER" id="PTHR43190:SF3">
    <property type="entry name" value="N-ACETYL-D-GLUCOSAMINE KINASE"/>
    <property type="match status" value="1"/>
</dbReference>
<keyword evidence="2" id="KW-0808">Transferase</keyword>
<dbReference type="Proteomes" id="UP001596067">
    <property type="component" value="Unassembled WGS sequence"/>
</dbReference>